<proteinExistence type="inferred from homology"/>
<feature type="binding site" evidence="6">
    <location>
        <position position="96"/>
    </location>
    <ligand>
        <name>a divalent metal cation</name>
        <dbReference type="ChEBI" id="CHEBI:60240"/>
        <label>1</label>
    </ligand>
</feature>
<dbReference type="InterPro" id="IPR002467">
    <property type="entry name" value="Pept_M24A_MAP1"/>
</dbReference>
<evidence type="ECO:0000256" key="3">
    <source>
        <dbReference type="ARBA" id="ARBA00022670"/>
    </source>
</evidence>
<comment type="similarity">
    <text evidence="6">Belongs to the peptidase M24A family. Methionine aminopeptidase type 1 subfamily.</text>
</comment>
<dbReference type="GO" id="GO:0005829">
    <property type="term" value="C:cytosol"/>
    <property type="evidence" value="ECO:0007669"/>
    <property type="project" value="TreeGrafter"/>
</dbReference>
<dbReference type="RefSeq" id="WP_071890825.1">
    <property type="nucleotide sequence ID" value="NZ_JAJNFX010000002.1"/>
</dbReference>
<dbReference type="EMBL" id="JNBW01000047">
    <property type="protein sequence ID" value="OJH15751.1"/>
    <property type="molecule type" value="Genomic_DNA"/>
</dbReference>
<dbReference type="PRINTS" id="PR00599">
    <property type="entry name" value="MAPEPTIDASE"/>
</dbReference>
<feature type="binding site" evidence="6">
    <location>
        <position position="170"/>
    </location>
    <ligand>
        <name>a divalent metal cation</name>
        <dbReference type="ChEBI" id="CHEBI:60240"/>
        <label>2</label>
        <note>catalytic</note>
    </ligand>
</feature>
<protein>
    <recommendedName>
        <fullName evidence="6 7">Methionine aminopeptidase</fullName>
        <shortName evidence="6">MAP</shortName>
        <shortName evidence="6">MetAP</shortName>
        <ecNumber evidence="6 7">3.4.11.18</ecNumber>
    </recommendedName>
    <alternativeName>
        <fullName evidence="6">Peptidase M</fullName>
    </alternativeName>
</protein>
<comment type="subunit">
    <text evidence="6">Monomer.</text>
</comment>
<dbReference type="HAMAP" id="MF_01974">
    <property type="entry name" value="MetAP_1"/>
    <property type="match status" value="1"/>
</dbReference>
<feature type="binding site" evidence="6">
    <location>
        <position position="79"/>
    </location>
    <ligand>
        <name>substrate</name>
    </ligand>
</feature>
<dbReference type="GO" id="GO:0004239">
    <property type="term" value="F:initiator methionyl aminopeptidase activity"/>
    <property type="evidence" value="ECO:0007669"/>
    <property type="project" value="UniProtKB-UniRule"/>
</dbReference>
<dbReference type="Gene3D" id="3.90.230.10">
    <property type="entry name" value="Creatinase/methionine aminopeptidase superfamily"/>
    <property type="match status" value="1"/>
</dbReference>
<feature type="binding site" evidence="6">
    <location>
        <position position="107"/>
    </location>
    <ligand>
        <name>a divalent metal cation</name>
        <dbReference type="ChEBI" id="CHEBI:60240"/>
        <label>1</label>
    </ligand>
</feature>
<feature type="binding site" evidence="6">
    <location>
        <position position="204"/>
    </location>
    <ligand>
        <name>a divalent metal cation</name>
        <dbReference type="ChEBI" id="CHEBI:60240"/>
        <label>2</label>
        <note>catalytic</note>
    </ligand>
</feature>
<dbReference type="Pfam" id="PF00557">
    <property type="entry name" value="Peptidase_M24"/>
    <property type="match status" value="1"/>
</dbReference>
<dbReference type="AlphaFoldDB" id="A0A1L8ZDD6"/>
<organism evidence="9">
    <name type="scientific">Borrelia bissettiae</name>
    <name type="common">Borreliella bissettiae</name>
    <dbReference type="NCBI Taxonomy" id="64897"/>
    <lineage>
        <taxon>Bacteria</taxon>
        <taxon>Pseudomonadati</taxon>
        <taxon>Spirochaetota</taxon>
        <taxon>Spirochaetia</taxon>
        <taxon>Spirochaetales</taxon>
        <taxon>Borreliaceae</taxon>
        <taxon>Borreliella</taxon>
    </lineage>
</organism>
<comment type="cofactor">
    <cofactor evidence="6">
        <name>Co(2+)</name>
        <dbReference type="ChEBI" id="CHEBI:48828"/>
    </cofactor>
    <cofactor evidence="6">
        <name>Zn(2+)</name>
        <dbReference type="ChEBI" id="CHEBI:29105"/>
    </cofactor>
    <cofactor evidence="6">
        <name>Mn(2+)</name>
        <dbReference type="ChEBI" id="CHEBI:29035"/>
    </cofactor>
    <cofactor evidence="6">
        <name>Fe(2+)</name>
        <dbReference type="ChEBI" id="CHEBI:29033"/>
    </cofactor>
    <text evidence="6">Binds 2 divalent metal cations per subunit. Has a high-affinity and a low affinity metal-binding site. The true nature of the physiological cofactor is under debate. The enzyme is active with cobalt, zinc, manganese or divalent iron ions. Most likely, methionine aminopeptidases function as mononuclear Fe(2+)-metalloproteases under physiological conditions, and the catalytically relevant metal-binding site has been assigned to the histidine-containing high-affinity site.</text>
</comment>
<accession>A0A1L8ZDD6</accession>
<dbReference type="CDD" id="cd01086">
    <property type="entry name" value="MetAP1"/>
    <property type="match status" value="1"/>
</dbReference>
<comment type="caution">
    <text evidence="9">The sequence shown here is derived from an EMBL/GenBank/DDBJ whole genome shotgun (WGS) entry which is preliminary data.</text>
</comment>
<feature type="binding site" evidence="6">
    <location>
        <position position="177"/>
    </location>
    <ligand>
        <name>substrate</name>
    </ligand>
</feature>
<comment type="catalytic activity">
    <reaction evidence="6 7">
        <text>Release of N-terminal amino acids, preferentially methionine, from peptides and arylamides.</text>
        <dbReference type="EC" id="3.4.11.18"/>
    </reaction>
</comment>
<evidence type="ECO:0000256" key="6">
    <source>
        <dbReference type="HAMAP-Rule" id="MF_01974"/>
    </source>
</evidence>
<dbReference type="GO" id="GO:0006508">
    <property type="term" value="P:proteolysis"/>
    <property type="evidence" value="ECO:0007669"/>
    <property type="project" value="UniProtKB-KW"/>
</dbReference>
<dbReference type="InterPro" id="IPR001714">
    <property type="entry name" value="Pept_M24_MAP"/>
</dbReference>
<evidence type="ECO:0000256" key="7">
    <source>
        <dbReference type="RuleBase" id="RU003653"/>
    </source>
</evidence>
<name>A0A1L8ZDD6_BORBI</name>
<keyword evidence="5 6" id="KW-0378">Hydrolase</keyword>
<evidence type="ECO:0000259" key="8">
    <source>
        <dbReference type="Pfam" id="PF00557"/>
    </source>
</evidence>
<reference evidence="9" key="1">
    <citation type="journal article" date="2015" name="Microbiology">
        <title>Similarities in murine infection and immune response to Borrelia bissettii and Borrelia burgdorferi sensu stricto.</title>
        <authorList>
            <person name="Leydet B.F.Jr."/>
            <person name="Liang F.T."/>
        </authorList>
    </citation>
    <scope>NUCLEOTIDE SEQUENCE [LARGE SCALE GENOMIC DNA]</scope>
    <source>
        <strain evidence="9">CO275</strain>
    </source>
</reference>
<dbReference type="EC" id="3.4.11.18" evidence="6 7"/>
<feature type="binding site" evidence="6">
    <location>
        <position position="107"/>
    </location>
    <ligand>
        <name>a divalent metal cation</name>
        <dbReference type="ChEBI" id="CHEBI:60240"/>
        <label>2</label>
        <note>catalytic</note>
    </ligand>
</feature>
<dbReference type="NCBIfam" id="TIGR00500">
    <property type="entry name" value="met_pdase_I"/>
    <property type="match status" value="1"/>
</dbReference>
<evidence type="ECO:0000256" key="4">
    <source>
        <dbReference type="ARBA" id="ARBA00022723"/>
    </source>
</evidence>
<comment type="function">
    <text evidence="1 6">Removes the N-terminal methionine from nascent proteins. The N-terminal methionine is often cleaved when the second residue in the primary sequence is small and uncharged (Met-Ala-, Cys, Gly, Pro, Ser, Thr, or Val). Requires deformylation of the N(alpha)-formylated initiator methionine before it can be hydrolyzed.</text>
</comment>
<dbReference type="OrthoDB" id="9802055at2"/>
<dbReference type="PANTHER" id="PTHR43330">
    <property type="entry name" value="METHIONINE AMINOPEPTIDASE"/>
    <property type="match status" value="1"/>
</dbReference>
<feature type="binding site" evidence="6">
    <location>
        <position position="235"/>
    </location>
    <ligand>
        <name>a divalent metal cation</name>
        <dbReference type="ChEBI" id="CHEBI:60240"/>
        <label>2</label>
        <note>catalytic</note>
    </ligand>
</feature>
<evidence type="ECO:0000256" key="2">
    <source>
        <dbReference type="ARBA" id="ARBA00022438"/>
    </source>
</evidence>
<reference evidence="9" key="2">
    <citation type="submission" date="2015-07" db="EMBL/GenBank/DDBJ databases">
        <authorList>
            <person name="Noorani M."/>
        </authorList>
    </citation>
    <scope>NUCLEOTIDE SEQUENCE</scope>
    <source>
        <strain evidence="9">CO275</strain>
    </source>
</reference>
<dbReference type="PANTHER" id="PTHR43330:SF27">
    <property type="entry name" value="METHIONINE AMINOPEPTIDASE"/>
    <property type="match status" value="1"/>
</dbReference>
<keyword evidence="3 6" id="KW-0645">Protease</keyword>
<gene>
    <name evidence="6" type="primary">map</name>
    <name evidence="9" type="ORF">ER70_00925</name>
</gene>
<keyword evidence="2 6" id="KW-0031">Aminopeptidase</keyword>
<feature type="binding site" evidence="6">
    <location>
        <position position="235"/>
    </location>
    <ligand>
        <name>a divalent metal cation</name>
        <dbReference type="ChEBI" id="CHEBI:60240"/>
        <label>1</label>
    </ligand>
</feature>
<dbReference type="InterPro" id="IPR036005">
    <property type="entry name" value="Creatinase/aminopeptidase-like"/>
</dbReference>
<dbReference type="SUPFAM" id="SSF55920">
    <property type="entry name" value="Creatinase/aminopeptidase"/>
    <property type="match status" value="1"/>
</dbReference>
<evidence type="ECO:0000256" key="1">
    <source>
        <dbReference type="ARBA" id="ARBA00002521"/>
    </source>
</evidence>
<dbReference type="GO" id="GO:0070006">
    <property type="term" value="F:metalloaminopeptidase activity"/>
    <property type="evidence" value="ECO:0007669"/>
    <property type="project" value="UniProtKB-UniRule"/>
</dbReference>
<dbReference type="GO" id="GO:0046872">
    <property type="term" value="F:metal ion binding"/>
    <property type="evidence" value="ECO:0007669"/>
    <property type="project" value="UniProtKB-UniRule"/>
</dbReference>
<sequence>MTKLRLKSKDEIKKIKASANLLALTLLEVERNIVPGISTKELDLIAYDFIIKNRAKPAFKGYRGFKGTICASVNEEVIHGIPGKRKLAVGDIVSIDCGVILDGFYSDMAKTFKVGNVDPGIDKLLEVTNASLYKGIAEMKVGNRILDISKAIEGYIKPFGFGIVREYTGHGVGFQLHEEPSVPNYYAPFFKNIRIQEGMVLAIEPMVNLKGHEVSIKSDGWTVFASDLSCSAHFEHTVAVVDGLPLILSEVK</sequence>
<evidence type="ECO:0000256" key="5">
    <source>
        <dbReference type="ARBA" id="ARBA00022801"/>
    </source>
</evidence>
<dbReference type="InterPro" id="IPR000994">
    <property type="entry name" value="Pept_M24"/>
</dbReference>
<evidence type="ECO:0000313" key="9">
    <source>
        <dbReference type="EMBL" id="OJH15751.1"/>
    </source>
</evidence>
<keyword evidence="4 6" id="KW-0479">Metal-binding</keyword>
<feature type="domain" description="Peptidase M24" evidence="8">
    <location>
        <begin position="14"/>
        <end position="241"/>
    </location>
</feature>
<dbReference type="PROSITE" id="PS00680">
    <property type="entry name" value="MAP_1"/>
    <property type="match status" value="1"/>
</dbReference>